<keyword evidence="2" id="KW-1185">Reference proteome</keyword>
<dbReference type="EMBL" id="UXSR01000718">
    <property type="protein sequence ID" value="VDD77289.1"/>
    <property type="molecule type" value="Genomic_DNA"/>
</dbReference>
<evidence type="ECO:0000313" key="2">
    <source>
        <dbReference type="Proteomes" id="UP000267029"/>
    </source>
</evidence>
<dbReference type="STRING" id="53468.A0A0R3U8R7"/>
<proteinExistence type="predicted"/>
<protein>
    <submittedName>
        <fullName evidence="1">Uncharacterized protein</fullName>
    </submittedName>
</protein>
<sequence>MRGFLSLCTALFPNLKGATSVGKTQREILQHVLSSFKSPCSSVVDRRRPSTAPLRGRPSRKKFDPVCRADPVTLWRLYSTEWSKHSRAVEMSERSLRWSVKEAMMVKEVPGHINQLWAPHHRVLLPVLSR</sequence>
<gene>
    <name evidence="1" type="ORF">MCOS_LOCUS3292</name>
</gene>
<dbReference type="OrthoDB" id="6274322at2759"/>
<accession>A0A0R3U8R7</accession>
<reference evidence="1 2" key="1">
    <citation type="submission" date="2018-10" db="EMBL/GenBank/DDBJ databases">
        <authorList>
            <consortium name="Pathogen Informatics"/>
        </authorList>
    </citation>
    <scope>NUCLEOTIDE SEQUENCE [LARGE SCALE GENOMIC DNA]</scope>
</reference>
<dbReference type="AlphaFoldDB" id="A0A0R3U8R7"/>
<organism evidence="1 2">
    <name type="scientific">Mesocestoides corti</name>
    <name type="common">Flatworm</name>
    <dbReference type="NCBI Taxonomy" id="53468"/>
    <lineage>
        <taxon>Eukaryota</taxon>
        <taxon>Metazoa</taxon>
        <taxon>Spiralia</taxon>
        <taxon>Lophotrochozoa</taxon>
        <taxon>Platyhelminthes</taxon>
        <taxon>Cestoda</taxon>
        <taxon>Eucestoda</taxon>
        <taxon>Cyclophyllidea</taxon>
        <taxon>Mesocestoididae</taxon>
        <taxon>Mesocestoides</taxon>
    </lineage>
</organism>
<name>A0A0R3U8R7_MESCO</name>
<dbReference type="Proteomes" id="UP000267029">
    <property type="component" value="Unassembled WGS sequence"/>
</dbReference>
<evidence type="ECO:0000313" key="1">
    <source>
        <dbReference type="EMBL" id="VDD77289.1"/>
    </source>
</evidence>